<dbReference type="RefSeq" id="WP_082212694.1">
    <property type="nucleotide sequence ID" value="NZ_FUZA01000001.1"/>
</dbReference>
<reference evidence="8" key="1">
    <citation type="submission" date="2017-02" db="EMBL/GenBank/DDBJ databases">
        <authorList>
            <person name="Varghese N."/>
            <person name="Submissions S."/>
        </authorList>
    </citation>
    <scope>NUCLEOTIDE SEQUENCE [LARGE SCALE GENOMIC DNA]</scope>
    <source>
        <strain evidence="8">DSM 22270</strain>
    </source>
</reference>
<dbReference type="Pfam" id="PF04405">
    <property type="entry name" value="ScdA_N"/>
    <property type="match status" value="1"/>
</dbReference>
<accession>A0A1T5B6X8</accession>
<dbReference type="InterPro" id="IPR012312">
    <property type="entry name" value="Hemerythrin-like"/>
</dbReference>
<evidence type="ECO:0000313" key="8">
    <source>
        <dbReference type="Proteomes" id="UP000190897"/>
    </source>
</evidence>
<sequence>METIQTIDVTVIEPRLKHSTIFQHFDILNPGETFIIFNDHDPKPLYYQLLGERGDIFTWSYLQEGPKHWQVKITKKGSLPADETVGQIASKDIRKAEAFKKLGIDFCCGGKRTLKQAMHAANISEKQLEAALADTAQLPAAQQPLNFAAWQPGFLADYITNVHHNYIRENGPVIEGLANKVADRHGDRQPELYALSEQVQLLLADLYQHLDKEENILFPAIKHLASAINTGEIGDNTVVASAIALMEQEHESAGEDLRSLRKITNQYQLPQGACNSYTYLFEKLKEFENDLFNHIHLENNILFPKALQMQQLTGTGV</sequence>
<evidence type="ECO:0000256" key="4">
    <source>
        <dbReference type="ARBA" id="ARBA00023004"/>
    </source>
</evidence>
<keyword evidence="8" id="KW-1185">Reference proteome</keyword>
<evidence type="ECO:0000259" key="6">
    <source>
        <dbReference type="Pfam" id="PF10006"/>
    </source>
</evidence>
<dbReference type="Proteomes" id="UP000190897">
    <property type="component" value="Unassembled WGS sequence"/>
</dbReference>
<dbReference type="Pfam" id="PF10006">
    <property type="entry name" value="DUF2249"/>
    <property type="match status" value="1"/>
</dbReference>
<evidence type="ECO:0000313" key="7">
    <source>
        <dbReference type="EMBL" id="SKB43024.1"/>
    </source>
</evidence>
<dbReference type="EMBL" id="FUZA01000001">
    <property type="protein sequence ID" value="SKB43024.1"/>
    <property type="molecule type" value="Genomic_DNA"/>
</dbReference>
<proteinExistence type="predicted"/>
<keyword evidence="3" id="KW-0479">Metal-binding</keyword>
<dbReference type="AlphaFoldDB" id="A0A1T5B6X8"/>
<protein>
    <submittedName>
        <fullName evidence="7">Regulator of cell morphogenesis and NO signaling</fullName>
    </submittedName>
</protein>
<dbReference type="InterPro" id="IPR019903">
    <property type="entry name" value="RIC_family"/>
</dbReference>
<organism evidence="7 8">
    <name type="scientific">Dyadobacter psychrophilus</name>
    <dbReference type="NCBI Taxonomy" id="651661"/>
    <lineage>
        <taxon>Bacteria</taxon>
        <taxon>Pseudomonadati</taxon>
        <taxon>Bacteroidota</taxon>
        <taxon>Cytophagia</taxon>
        <taxon>Cytophagales</taxon>
        <taxon>Spirosomataceae</taxon>
        <taxon>Dyadobacter</taxon>
    </lineage>
</organism>
<comment type="subcellular location">
    <subcellularLocation>
        <location evidence="1">Cytoplasm</location>
    </subcellularLocation>
</comment>
<evidence type="ECO:0000256" key="1">
    <source>
        <dbReference type="ARBA" id="ARBA00004496"/>
    </source>
</evidence>
<name>A0A1T5B6X8_9BACT</name>
<dbReference type="OrthoDB" id="9797132at2"/>
<dbReference type="STRING" id="651661.SAMN05660293_00062"/>
<dbReference type="Gene3D" id="1.20.120.520">
    <property type="entry name" value="nmb1532 protein domain like"/>
    <property type="match status" value="1"/>
</dbReference>
<evidence type="ECO:0000256" key="3">
    <source>
        <dbReference type="ARBA" id="ARBA00022723"/>
    </source>
</evidence>
<dbReference type="GO" id="GO:0005737">
    <property type="term" value="C:cytoplasm"/>
    <property type="evidence" value="ECO:0007669"/>
    <property type="project" value="UniProtKB-SubCell"/>
</dbReference>
<dbReference type="GO" id="GO:0046872">
    <property type="term" value="F:metal ion binding"/>
    <property type="evidence" value="ECO:0007669"/>
    <property type="project" value="UniProtKB-KW"/>
</dbReference>
<feature type="domain" description="DUF2249" evidence="6">
    <location>
        <begin position="6"/>
        <end position="75"/>
    </location>
</feature>
<gene>
    <name evidence="7" type="ORF">SAMN05660293_00062</name>
</gene>
<evidence type="ECO:0000256" key="2">
    <source>
        <dbReference type="ARBA" id="ARBA00022490"/>
    </source>
</evidence>
<keyword evidence="4" id="KW-0408">Iron</keyword>
<dbReference type="InterPro" id="IPR018720">
    <property type="entry name" value="DUF2249"/>
</dbReference>
<feature type="domain" description="Hemerythrin-like" evidence="5">
    <location>
        <begin position="163"/>
        <end position="306"/>
    </location>
</feature>
<dbReference type="PANTHER" id="PTHR36438">
    <property type="entry name" value="IRON-SULFUR CLUSTER REPAIR PROTEIN YTFE"/>
    <property type="match status" value="1"/>
</dbReference>
<evidence type="ECO:0000259" key="5">
    <source>
        <dbReference type="Pfam" id="PF01814"/>
    </source>
</evidence>
<dbReference type="Pfam" id="PF01814">
    <property type="entry name" value="Hemerythrin"/>
    <property type="match status" value="1"/>
</dbReference>
<dbReference type="NCBIfam" id="TIGR03652">
    <property type="entry name" value="FeS_repair_RIC"/>
    <property type="match status" value="1"/>
</dbReference>
<keyword evidence="2" id="KW-0963">Cytoplasm</keyword>
<dbReference type="PANTHER" id="PTHR36438:SF1">
    <property type="entry name" value="IRON-SULFUR CLUSTER REPAIR PROTEIN YTFE"/>
    <property type="match status" value="1"/>
</dbReference>